<keyword evidence="3" id="KW-1185">Reference proteome</keyword>
<reference evidence="2 3" key="1">
    <citation type="submission" date="2016-09" db="EMBL/GenBank/DDBJ databases">
        <authorList>
            <person name="Capua I."/>
            <person name="De Benedictis P."/>
            <person name="Joannis T."/>
            <person name="Lombin L.H."/>
            <person name="Cattoli G."/>
        </authorList>
    </citation>
    <scope>NUCLEOTIDE SEQUENCE [LARGE SCALE GENOMIC DNA]</scope>
    <source>
        <strain evidence="2 3">GluBS11</strain>
    </source>
</reference>
<dbReference type="STRING" id="1619234.SAMN05421730_100274"/>
<protein>
    <submittedName>
        <fullName evidence="2">Branched-chain amino acid transport protein</fullName>
    </submittedName>
</protein>
<dbReference type="RefSeq" id="WP_169823579.1">
    <property type="nucleotide sequence ID" value="NZ_FMKA01000002.1"/>
</dbReference>
<dbReference type="Pfam" id="PF05437">
    <property type="entry name" value="AzlD"/>
    <property type="match status" value="1"/>
</dbReference>
<name>A0A1D3TQ52_9FIRM</name>
<keyword evidence="1" id="KW-0472">Membrane</keyword>
<feature type="transmembrane region" description="Helical" evidence="1">
    <location>
        <begin position="6"/>
        <end position="26"/>
    </location>
</feature>
<dbReference type="Proteomes" id="UP000199315">
    <property type="component" value="Unassembled WGS sequence"/>
</dbReference>
<feature type="transmembrane region" description="Helical" evidence="1">
    <location>
        <begin position="46"/>
        <end position="65"/>
    </location>
</feature>
<keyword evidence="1" id="KW-1133">Transmembrane helix</keyword>
<feature type="transmembrane region" description="Helical" evidence="1">
    <location>
        <begin position="85"/>
        <end position="102"/>
    </location>
</feature>
<organism evidence="2 3">
    <name type="scientific">Anaerobium acetethylicum</name>
    <dbReference type="NCBI Taxonomy" id="1619234"/>
    <lineage>
        <taxon>Bacteria</taxon>
        <taxon>Bacillati</taxon>
        <taxon>Bacillota</taxon>
        <taxon>Clostridia</taxon>
        <taxon>Lachnospirales</taxon>
        <taxon>Lachnospiraceae</taxon>
        <taxon>Anaerobium</taxon>
    </lineage>
</organism>
<accession>A0A1D3TQ52</accession>
<keyword evidence="1" id="KW-0812">Transmembrane</keyword>
<dbReference type="AlphaFoldDB" id="A0A1D3TQ52"/>
<evidence type="ECO:0000256" key="1">
    <source>
        <dbReference type="SAM" id="Phobius"/>
    </source>
</evidence>
<gene>
    <name evidence="2" type="ORF">SAMN05421730_100274</name>
</gene>
<proteinExistence type="predicted"/>
<evidence type="ECO:0000313" key="2">
    <source>
        <dbReference type="EMBL" id="SCP95628.1"/>
    </source>
</evidence>
<dbReference type="InterPro" id="IPR008407">
    <property type="entry name" value="Brnchd-chn_aa_trnsp_AzlD"/>
</dbReference>
<dbReference type="EMBL" id="FMKA01000002">
    <property type="protein sequence ID" value="SCP95628.1"/>
    <property type="molecule type" value="Genomic_DNA"/>
</dbReference>
<sequence>MTDKFVLKAFIAVLLMAAVTYVPRVLPLAVFRREIKSKYIKTFLKYIPYSVLGALTFPDIIYSTGNFKTAVCGTAAALFLAYREKSLVVVALGAIVVVFLAGL</sequence>
<evidence type="ECO:0000313" key="3">
    <source>
        <dbReference type="Proteomes" id="UP000199315"/>
    </source>
</evidence>